<evidence type="ECO:0000256" key="1">
    <source>
        <dbReference type="SAM" id="MobiDB-lite"/>
    </source>
</evidence>
<feature type="region of interest" description="Disordered" evidence="1">
    <location>
        <begin position="32"/>
        <end position="120"/>
    </location>
</feature>
<gene>
    <name evidence="2" type="ORF">JKP88DRAFT_351610</name>
</gene>
<proteinExistence type="predicted"/>
<accession>A0A836C828</accession>
<comment type="caution">
    <text evidence="2">The sequence shown here is derived from an EMBL/GenBank/DDBJ whole genome shotgun (WGS) entry which is preliminary data.</text>
</comment>
<keyword evidence="3" id="KW-1185">Reference proteome</keyword>
<protein>
    <submittedName>
        <fullName evidence="2">Uncharacterized protein</fullName>
    </submittedName>
</protein>
<organism evidence="2 3">
    <name type="scientific">Tribonema minus</name>
    <dbReference type="NCBI Taxonomy" id="303371"/>
    <lineage>
        <taxon>Eukaryota</taxon>
        <taxon>Sar</taxon>
        <taxon>Stramenopiles</taxon>
        <taxon>Ochrophyta</taxon>
        <taxon>PX clade</taxon>
        <taxon>Xanthophyceae</taxon>
        <taxon>Tribonematales</taxon>
        <taxon>Tribonemataceae</taxon>
        <taxon>Tribonema</taxon>
    </lineage>
</organism>
<reference evidence="2" key="1">
    <citation type="submission" date="2021-02" db="EMBL/GenBank/DDBJ databases">
        <title>First Annotated Genome of the Yellow-green Alga Tribonema minus.</title>
        <authorList>
            <person name="Mahan K.M."/>
        </authorList>
    </citation>
    <scope>NUCLEOTIDE SEQUENCE</scope>
    <source>
        <strain evidence="2">UTEX B ZZ1240</strain>
    </source>
</reference>
<evidence type="ECO:0000313" key="3">
    <source>
        <dbReference type="Proteomes" id="UP000664859"/>
    </source>
</evidence>
<name>A0A836C828_9STRA</name>
<dbReference type="EMBL" id="JAFCMP010000552">
    <property type="protein sequence ID" value="KAG5175268.1"/>
    <property type="molecule type" value="Genomic_DNA"/>
</dbReference>
<dbReference type="Proteomes" id="UP000664859">
    <property type="component" value="Unassembled WGS sequence"/>
</dbReference>
<evidence type="ECO:0000313" key="2">
    <source>
        <dbReference type="EMBL" id="KAG5175268.1"/>
    </source>
</evidence>
<sequence length="323" mass="35710">MSEHVPDPLHLLEAFEPQLHQWCTEYAPQLLENPGKERSSGGAAEGAAAARPASAAAAGPQVAHQQQQQQDALLQHLAPPPQQQRRRAPLKDVGGVPGSGAAAAANARGSAANDDQPSTELLPADFDIDVLQPPPPSKTTMEQSERSYYAHVPKYKSYISATEYQLNLRQRFPQATGQNTADHGGDPKRLQEAFVMVDEWPAGTDSQVLLRTEFRGKVQQIESRPSAYKTIAPWGSPAARAAQAEGLARAILIFDYEARRAAEIRRSEPHRPGRREPWRTCPTHWWRRCRGVIMAQGLARFWPDAADRQLEGAQRPQRIQDPP</sequence>
<feature type="compositionally biased region" description="Low complexity" evidence="1">
    <location>
        <begin position="99"/>
        <end position="113"/>
    </location>
</feature>
<dbReference type="AlphaFoldDB" id="A0A836C828"/>
<feature type="compositionally biased region" description="Low complexity" evidence="1">
    <location>
        <begin position="41"/>
        <end position="77"/>
    </location>
</feature>